<dbReference type="Proteomes" id="UP001208689">
    <property type="component" value="Chromosome"/>
</dbReference>
<evidence type="ECO:0000256" key="1">
    <source>
        <dbReference type="ARBA" id="ARBA00022630"/>
    </source>
</evidence>
<protein>
    <submittedName>
        <fullName evidence="4">Anaerobic glycerol-3-phosphate dehydrogenase subunit B</fullName>
        <ecNumber evidence="4">1.1.5.3</ecNumber>
    </submittedName>
</protein>
<dbReference type="InterPro" id="IPR003953">
    <property type="entry name" value="FAD-dep_OxRdtase_2_FAD-bd"/>
</dbReference>
<evidence type="ECO:0000259" key="3">
    <source>
        <dbReference type="Pfam" id="PF00890"/>
    </source>
</evidence>
<feature type="domain" description="FAD-dependent oxidoreductase 2 FAD-binding" evidence="3">
    <location>
        <begin position="9"/>
        <end position="122"/>
    </location>
</feature>
<organism evidence="4 5">
    <name type="scientific">Candidatus Lokiarchaeum ossiferum</name>
    <dbReference type="NCBI Taxonomy" id="2951803"/>
    <lineage>
        <taxon>Archaea</taxon>
        <taxon>Promethearchaeati</taxon>
        <taxon>Promethearchaeota</taxon>
        <taxon>Promethearchaeia</taxon>
        <taxon>Promethearchaeales</taxon>
        <taxon>Promethearchaeaceae</taxon>
        <taxon>Candidatus Lokiarchaeum</taxon>
    </lineage>
</organism>
<name>A0ABY6HU71_9ARCH</name>
<dbReference type="GO" id="GO:0004368">
    <property type="term" value="F:glycerol-3-phosphate dehydrogenase (quinone) activity"/>
    <property type="evidence" value="ECO:0007669"/>
    <property type="project" value="UniProtKB-EC"/>
</dbReference>
<dbReference type="Pfam" id="PF00890">
    <property type="entry name" value="FAD_binding_2"/>
    <property type="match status" value="1"/>
</dbReference>
<accession>A0ABY6HU71</accession>
<sequence length="428" mass="47977">MDVKKIQSDVVVVGGGFSGMNIARILSQNGLSCNLISGGYGASEFWNGTVDLLNYPGDNIELELAKFQVSIKDHPYAKLSLKDIQNSLIEFNRDFTKLSIFQEDDKLVNRHVITPLGTTKLCVGNWNSIFSTYKDFTLDTKCLLIEFAEFPNSTAPLVSLGLKETFPGQFNVLTINLATVFSLMNSEFTEYLEEGKLSALNLAEFFDEKVLHLAPVAEIIKKEFELQFPDLKFEELTHFLFPAVMGLEHTQTILNNLSTFLNTECWEFLVFTPTVLANRLINKMERKLEIAGAINDHSKILVDLTSEESVHKWNCHIRNSDGEITILNSKYVIFATGSIFLHGFFRDQLKMANQFLSLGLDFPESLNPHFEIISSHANSNIFVVGSAIFHFSTNLGEDDEIQDGTGLGMAIATSFKVAQEIIAREKTN</sequence>
<dbReference type="InterPro" id="IPR036188">
    <property type="entry name" value="FAD/NAD-bd_sf"/>
</dbReference>
<evidence type="ECO:0000256" key="2">
    <source>
        <dbReference type="ARBA" id="ARBA00023002"/>
    </source>
</evidence>
<dbReference type="SUPFAM" id="SSF51905">
    <property type="entry name" value="FAD/NAD(P)-binding domain"/>
    <property type="match status" value="2"/>
</dbReference>
<dbReference type="EC" id="1.1.5.3" evidence="4"/>
<gene>
    <name evidence="4" type="ORF">NEF87_003355</name>
</gene>
<keyword evidence="2 4" id="KW-0560">Oxidoreductase</keyword>
<reference evidence="4" key="1">
    <citation type="submission" date="2022-09" db="EMBL/GenBank/DDBJ databases">
        <title>Actin cytoskeleton and complex cell architecture in an #Asgard archaeon.</title>
        <authorList>
            <person name="Ponce Toledo R.I."/>
            <person name="Schleper C."/>
            <person name="Rodrigues Oliveira T."/>
            <person name="Wollweber F."/>
            <person name="Xu J."/>
            <person name="Rittmann S."/>
            <person name="Klingl A."/>
            <person name="Pilhofer M."/>
        </authorList>
    </citation>
    <scope>NUCLEOTIDE SEQUENCE</scope>
    <source>
        <strain evidence="4">B-35</strain>
    </source>
</reference>
<proteinExistence type="predicted"/>
<keyword evidence="1" id="KW-0285">Flavoprotein</keyword>
<evidence type="ECO:0000313" key="4">
    <source>
        <dbReference type="EMBL" id="UYP47070.1"/>
    </source>
</evidence>
<evidence type="ECO:0000313" key="5">
    <source>
        <dbReference type="Proteomes" id="UP001208689"/>
    </source>
</evidence>
<keyword evidence="5" id="KW-1185">Reference proteome</keyword>
<dbReference type="EMBL" id="CP104013">
    <property type="protein sequence ID" value="UYP47070.1"/>
    <property type="molecule type" value="Genomic_DNA"/>
</dbReference>